<evidence type="ECO:0000256" key="1">
    <source>
        <dbReference type="SAM" id="Coils"/>
    </source>
</evidence>
<organism evidence="3 4">
    <name type="scientific">Setaria viridis</name>
    <name type="common">Green bristlegrass</name>
    <name type="synonym">Setaria italica subsp. viridis</name>
    <dbReference type="NCBI Taxonomy" id="4556"/>
    <lineage>
        <taxon>Eukaryota</taxon>
        <taxon>Viridiplantae</taxon>
        <taxon>Streptophyta</taxon>
        <taxon>Embryophyta</taxon>
        <taxon>Tracheophyta</taxon>
        <taxon>Spermatophyta</taxon>
        <taxon>Magnoliopsida</taxon>
        <taxon>Liliopsida</taxon>
        <taxon>Poales</taxon>
        <taxon>Poaceae</taxon>
        <taxon>PACMAD clade</taxon>
        <taxon>Panicoideae</taxon>
        <taxon>Panicodae</taxon>
        <taxon>Paniceae</taxon>
        <taxon>Cenchrinae</taxon>
        <taxon>Setaria</taxon>
    </lineage>
</organism>
<feature type="compositionally biased region" description="Acidic residues" evidence="2">
    <location>
        <begin position="84"/>
        <end position="108"/>
    </location>
</feature>
<dbReference type="OMA" id="FEMFYHA"/>
<feature type="compositionally biased region" description="Basic residues" evidence="2">
    <location>
        <begin position="47"/>
        <end position="57"/>
    </location>
</feature>
<feature type="compositionally biased region" description="Polar residues" evidence="2">
    <location>
        <begin position="509"/>
        <end position="520"/>
    </location>
</feature>
<keyword evidence="4" id="KW-1185">Reference proteome</keyword>
<dbReference type="GO" id="GO:0032196">
    <property type="term" value="P:transposition"/>
    <property type="evidence" value="ECO:0007669"/>
    <property type="project" value="InterPro"/>
</dbReference>
<dbReference type="EMBL" id="CM016555">
    <property type="protein sequence ID" value="TKW20694.1"/>
    <property type="molecule type" value="Genomic_DNA"/>
</dbReference>
<dbReference type="Gramene" id="TKW20694">
    <property type="protein sequence ID" value="TKW20694"/>
    <property type="gene ID" value="SEVIR_4G106100v2"/>
</dbReference>
<feature type="compositionally biased region" description="Low complexity" evidence="2">
    <location>
        <begin position="58"/>
        <end position="68"/>
    </location>
</feature>
<proteinExistence type="predicted"/>
<name>A0A4U6UZ59_SETVI</name>
<evidence type="ECO:0000313" key="3">
    <source>
        <dbReference type="EMBL" id="TKW20694.1"/>
    </source>
</evidence>
<gene>
    <name evidence="3" type="ORF">SEVIR_4G106100v2</name>
</gene>
<accession>A0A4U6UZ59</accession>
<reference evidence="3" key="1">
    <citation type="submission" date="2019-03" db="EMBL/GenBank/DDBJ databases">
        <title>WGS assembly of Setaria viridis.</title>
        <authorList>
            <person name="Huang P."/>
            <person name="Jenkins J."/>
            <person name="Grimwood J."/>
            <person name="Barry K."/>
            <person name="Healey A."/>
            <person name="Mamidi S."/>
            <person name="Sreedasyam A."/>
            <person name="Shu S."/>
            <person name="Feldman M."/>
            <person name="Wu J."/>
            <person name="Yu Y."/>
            <person name="Chen C."/>
            <person name="Johnson J."/>
            <person name="Rokhsar D."/>
            <person name="Baxter I."/>
            <person name="Schmutz J."/>
            <person name="Brutnell T."/>
            <person name="Kellogg E."/>
        </authorList>
    </citation>
    <scope>NUCLEOTIDE SEQUENCE [LARGE SCALE GENOMIC DNA]</scope>
</reference>
<feature type="coiled-coil region" evidence="1">
    <location>
        <begin position="433"/>
        <end position="465"/>
    </location>
</feature>
<dbReference type="AlphaFoldDB" id="A0A4U6UZ59"/>
<dbReference type="PANTHER" id="PTHR33157:SF12">
    <property type="entry name" value="TRANSPOSASE TNP1_EN_SPM-LIKE DOMAIN-CONTAINING PROTEIN"/>
    <property type="match status" value="1"/>
</dbReference>
<feature type="compositionally biased region" description="Pro residues" evidence="2">
    <location>
        <begin position="489"/>
        <end position="505"/>
    </location>
</feature>
<keyword evidence="1" id="KW-0175">Coiled coil</keyword>
<evidence type="ECO:0000256" key="2">
    <source>
        <dbReference type="SAM" id="MobiDB-lite"/>
    </source>
</evidence>
<dbReference type="Proteomes" id="UP000298652">
    <property type="component" value="Chromosome 4"/>
</dbReference>
<feature type="region of interest" description="Disordered" evidence="2">
    <location>
        <begin position="17"/>
        <end position="112"/>
    </location>
</feature>
<sequence>MVGGTRKIAALYEKLKAAASGSGRGGGRGDAPVEEAVGAQVLARGRGWGRGRGKGKGVRATSPVPSSSSEEEEEEVPSAHASSDEAEVQEEQEQEREEGEEAGEEGGEEQSKIWLRGPSSLPRRPIPLHLRPLIQPAGAKSWTKLSGGAHNRKVNGIVGLLCRLHFPGLVVFVGQEEPAYTWDHYVAATDVGDRDHRQFANKAERVKVELWDFYRCQEGFEARAASVIEQAAKKLVKDMHYEARVQAIIDFYAEYKRMRIKKEEARTMNLTKEEFMAVPPWWCRSFTRCWEKMVDVWLQPGCLSLDEYKEKWTSSHDGQECSRFKAWVMSKKGKATADIDFNPEDPPEAYSHPSIHSRVTEYTAMAREVHGPEFDPSSQDIDAEIVMRVGGGKKHGRYWIGDSVIDTASTPTLSQIRARSTDSSPAIRPRPTAAQLQMQTLQAQVEVERKRQEELEARIEADRQLERQRTEQMFQYMQSVFHSLGQTPLPMPPNLFPPPPPPPAATPNQSAASNAESSWGQWPPARPPHPPQ</sequence>
<feature type="region of interest" description="Disordered" evidence="2">
    <location>
        <begin position="484"/>
        <end position="532"/>
    </location>
</feature>
<dbReference type="InterPro" id="IPR039266">
    <property type="entry name" value="EN-1/SPM"/>
</dbReference>
<evidence type="ECO:0000313" key="4">
    <source>
        <dbReference type="Proteomes" id="UP000298652"/>
    </source>
</evidence>
<protein>
    <submittedName>
        <fullName evidence="3">Uncharacterized protein</fullName>
    </submittedName>
</protein>
<dbReference type="PANTHER" id="PTHR33157">
    <property type="entry name" value="AUTONOMOUS TRANSPOSABLE ELEMENT EN-1 MOSAIC PROTEIN-RELATED"/>
    <property type="match status" value="1"/>
</dbReference>